<name>A0A1I3UTK5_9GAMM</name>
<dbReference type="Pfam" id="PF00459">
    <property type="entry name" value="Inositol_P"/>
    <property type="match status" value="1"/>
</dbReference>
<dbReference type="PROSITE" id="PS00630">
    <property type="entry name" value="IMP_2"/>
    <property type="match status" value="1"/>
</dbReference>
<dbReference type="PANTHER" id="PTHR20854:SF4">
    <property type="entry name" value="INOSITOL-1-MONOPHOSPHATASE-RELATED"/>
    <property type="match status" value="1"/>
</dbReference>
<dbReference type="PROSITE" id="PS00629">
    <property type="entry name" value="IMP_1"/>
    <property type="match status" value="1"/>
</dbReference>
<reference evidence="12" key="1">
    <citation type="submission" date="2016-10" db="EMBL/GenBank/DDBJ databases">
        <authorList>
            <person name="Varghese N."/>
            <person name="Submissions S."/>
        </authorList>
    </citation>
    <scope>NUCLEOTIDE SEQUENCE [LARGE SCALE GENOMIC DNA]</scope>
    <source>
        <strain evidence="12">DSM 11578</strain>
    </source>
</reference>
<dbReference type="InterPro" id="IPR020550">
    <property type="entry name" value="Inositol_monophosphatase_CS"/>
</dbReference>
<evidence type="ECO:0000313" key="11">
    <source>
        <dbReference type="EMBL" id="SFJ85181.1"/>
    </source>
</evidence>
<dbReference type="Gene3D" id="3.40.190.80">
    <property type="match status" value="1"/>
</dbReference>
<keyword evidence="7 9" id="KW-0460">Magnesium</keyword>
<dbReference type="GO" id="GO:0007165">
    <property type="term" value="P:signal transduction"/>
    <property type="evidence" value="ECO:0007669"/>
    <property type="project" value="TreeGrafter"/>
</dbReference>
<gene>
    <name evidence="11" type="ORF">SAMN04488079_10262</name>
</gene>
<evidence type="ECO:0000256" key="3">
    <source>
        <dbReference type="ARBA" id="ARBA00009759"/>
    </source>
</evidence>
<dbReference type="GO" id="GO:0006020">
    <property type="term" value="P:inositol metabolic process"/>
    <property type="evidence" value="ECO:0007669"/>
    <property type="project" value="TreeGrafter"/>
</dbReference>
<evidence type="ECO:0000313" key="12">
    <source>
        <dbReference type="Proteomes" id="UP000198924"/>
    </source>
</evidence>
<accession>A0A1I3UTK5</accession>
<keyword evidence="12" id="KW-1185">Reference proteome</keyword>
<dbReference type="GO" id="GO:0046872">
    <property type="term" value="F:metal ion binding"/>
    <property type="evidence" value="ECO:0007669"/>
    <property type="project" value="UniProtKB-KW"/>
</dbReference>
<dbReference type="STRING" id="45496.SAMN04488079_10262"/>
<dbReference type="InterPro" id="IPR033942">
    <property type="entry name" value="IMPase"/>
</dbReference>
<dbReference type="EMBL" id="FOSH01000002">
    <property type="protein sequence ID" value="SFJ85181.1"/>
    <property type="molecule type" value="Genomic_DNA"/>
</dbReference>
<comment type="function">
    <text evidence="8">Part of the processive rRNA transcription and antitermination complex (rrnTAC). The complex forms an RNA-chaperone ring around the RNA exit tunnel of RNA polymerase (RNAP). It supports rapid transcription and antitermination of rRNA operons, cotranscriptional rRNA folding, and annealing of distal rRNA regions to allow correct ribosome biogenesis. This subunit may play a central role in organizing the structure.</text>
</comment>
<dbReference type="PRINTS" id="PR00377">
    <property type="entry name" value="IMPHPHTASES"/>
</dbReference>
<dbReference type="FunFam" id="3.40.190.80:FF:000002">
    <property type="entry name" value="Inositol-1-monophosphatase"/>
    <property type="match status" value="1"/>
</dbReference>
<keyword evidence="5 10" id="KW-0378">Hydrolase</keyword>
<evidence type="ECO:0000256" key="10">
    <source>
        <dbReference type="RuleBase" id="RU364068"/>
    </source>
</evidence>
<comment type="similarity">
    <text evidence="3 10">Belongs to the inositol monophosphatase superfamily.</text>
</comment>
<evidence type="ECO:0000256" key="2">
    <source>
        <dbReference type="ARBA" id="ARBA00001946"/>
    </source>
</evidence>
<keyword evidence="6" id="KW-0889">Transcription antitermination</keyword>
<dbReference type="NCBIfam" id="NF008027">
    <property type="entry name" value="PRK10757.1"/>
    <property type="match status" value="1"/>
</dbReference>
<dbReference type="RefSeq" id="WP_091711460.1">
    <property type="nucleotide sequence ID" value="NZ_FOSH01000002.1"/>
</dbReference>
<feature type="binding site" evidence="9">
    <location>
        <position position="85"/>
    </location>
    <ligand>
        <name>Mg(2+)</name>
        <dbReference type="ChEBI" id="CHEBI:18420"/>
        <label>1</label>
        <note>catalytic</note>
    </ligand>
</feature>
<dbReference type="CDD" id="cd01639">
    <property type="entry name" value="IMPase"/>
    <property type="match status" value="1"/>
</dbReference>
<dbReference type="InterPro" id="IPR000760">
    <property type="entry name" value="Inositol_monophosphatase-like"/>
</dbReference>
<dbReference type="PRINTS" id="PR01959">
    <property type="entry name" value="SBIMPHPHTASE"/>
</dbReference>
<evidence type="ECO:0000256" key="4">
    <source>
        <dbReference type="ARBA" id="ARBA00022723"/>
    </source>
</evidence>
<dbReference type="EC" id="3.1.3.25" evidence="10"/>
<dbReference type="GO" id="GO:0031564">
    <property type="term" value="P:transcription antitermination"/>
    <property type="evidence" value="ECO:0007669"/>
    <property type="project" value="UniProtKB-KW"/>
</dbReference>
<proteinExistence type="inferred from homology"/>
<dbReference type="Proteomes" id="UP000198924">
    <property type="component" value="Unassembled WGS sequence"/>
</dbReference>
<keyword evidence="6" id="KW-0805">Transcription regulation</keyword>
<feature type="binding site" evidence="9">
    <location>
        <position position="84"/>
    </location>
    <ligand>
        <name>Mg(2+)</name>
        <dbReference type="ChEBI" id="CHEBI:18420"/>
        <label>1</label>
        <note>catalytic</note>
    </ligand>
</feature>
<keyword evidence="4 9" id="KW-0479">Metal-binding</keyword>
<keyword evidence="6" id="KW-0804">Transcription</keyword>
<evidence type="ECO:0000256" key="1">
    <source>
        <dbReference type="ARBA" id="ARBA00001033"/>
    </source>
</evidence>
<dbReference type="InterPro" id="IPR022337">
    <property type="entry name" value="Inositol_monophosphatase_SuhB"/>
</dbReference>
<evidence type="ECO:0000256" key="9">
    <source>
        <dbReference type="PIRSR" id="PIRSR600760-2"/>
    </source>
</evidence>
<protein>
    <recommendedName>
        <fullName evidence="10">Inositol-1-monophosphatase</fullName>
        <ecNumber evidence="10">3.1.3.25</ecNumber>
    </recommendedName>
</protein>
<comment type="cofactor">
    <cofactor evidence="2 9 10">
        <name>Mg(2+)</name>
        <dbReference type="ChEBI" id="CHEBI:18420"/>
    </cofactor>
</comment>
<evidence type="ECO:0000256" key="6">
    <source>
        <dbReference type="ARBA" id="ARBA00022814"/>
    </source>
</evidence>
<feature type="binding site" evidence="9">
    <location>
        <position position="82"/>
    </location>
    <ligand>
        <name>Mg(2+)</name>
        <dbReference type="ChEBI" id="CHEBI:18420"/>
        <label>1</label>
        <note>catalytic</note>
    </ligand>
</feature>
<evidence type="ECO:0000256" key="8">
    <source>
        <dbReference type="ARBA" id="ARBA00058693"/>
    </source>
</evidence>
<dbReference type="GO" id="GO:0008934">
    <property type="term" value="F:inositol monophosphate 1-phosphatase activity"/>
    <property type="evidence" value="ECO:0007669"/>
    <property type="project" value="InterPro"/>
</dbReference>
<dbReference type="SUPFAM" id="SSF56655">
    <property type="entry name" value="Carbohydrate phosphatase"/>
    <property type="match status" value="1"/>
</dbReference>
<dbReference type="GO" id="GO:0046854">
    <property type="term" value="P:phosphatidylinositol phosphate biosynthetic process"/>
    <property type="evidence" value="ECO:0007669"/>
    <property type="project" value="InterPro"/>
</dbReference>
<evidence type="ECO:0000256" key="7">
    <source>
        <dbReference type="ARBA" id="ARBA00022842"/>
    </source>
</evidence>
<dbReference type="InterPro" id="IPR020583">
    <property type="entry name" value="Inositol_monoP_metal-BS"/>
</dbReference>
<dbReference type="FunFam" id="3.30.540.10:FF:000003">
    <property type="entry name" value="Inositol-1-monophosphatase"/>
    <property type="match status" value="1"/>
</dbReference>
<dbReference type="Gene3D" id="3.30.540.10">
    <property type="entry name" value="Fructose-1,6-Bisphosphatase, subunit A, domain 1"/>
    <property type="match status" value="1"/>
</dbReference>
<sequence length="266" mass="29587">MHPMLNIAIRAARNAGSMIMRSLQHVQHLEVTTKGRNDYVSDVDRLAEQEIINVIKKAYPDHAIMAEESGRSGDNETVWIIDPLDGTTNFLHGFPHYCVSIAVRVKGRVEHAVIYDPQRDELFTASRGEGAKLNDRRLRVTKRRELNGALIATGFPFKYPSFHDAYFNSFKALFPQVADIRRTGSAALDLAYVAAGRVDGYWEMGLENWDMAAGLLLVEEAGGMVTDFEGTDNLFNKGNVIAAGLGMHKLMLTTLQPHLSKKQISA</sequence>
<comment type="catalytic activity">
    <reaction evidence="1 10">
        <text>a myo-inositol phosphate + H2O = myo-inositol + phosphate</text>
        <dbReference type="Rhea" id="RHEA:24056"/>
        <dbReference type="ChEBI" id="CHEBI:15377"/>
        <dbReference type="ChEBI" id="CHEBI:17268"/>
        <dbReference type="ChEBI" id="CHEBI:43474"/>
        <dbReference type="ChEBI" id="CHEBI:84139"/>
        <dbReference type="EC" id="3.1.3.25"/>
    </reaction>
</comment>
<feature type="binding site" evidence="9">
    <location>
        <position position="67"/>
    </location>
    <ligand>
        <name>Mg(2+)</name>
        <dbReference type="ChEBI" id="CHEBI:18420"/>
        <label>1</label>
        <note>catalytic</note>
    </ligand>
</feature>
<feature type="binding site" evidence="9">
    <location>
        <position position="210"/>
    </location>
    <ligand>
        <name>Mg(2+)</name>
        <dbReference type="ChEBI" id="CHEBI:18420"/>
        <label>1</label>
        <note>catalytic</note>
    </ligand>
</feature>
<dbReference type="PANTHER" id="PTHR20854">
    <property type="entry name" value="INOSITOL MONOPHOSPHATASE"/>
    <property type="match status" value="1"/>
</dbReference>
<organism evidence="11 12">
    <name type="scientific">Methylophaga sulfidovorans</name>
    <dbReference type="NCBI Taxonomy" id="45496"/>
    <lineage>
        <taxon>Bacteria</taxon>
        <taxon>Pseudomonadati</taxon>
        <taxon>Pseudomonadota</taxon>
        <taxon>Gammaproteobacteria</taxon>
        <taxon>Thiotrichales</taxon>
        <taxon>Piscirickettsiaceae</taxon>
        <taxon>Methylophaga</taxon>
    </lineage>
</organism>
<dbReference type="OrthoDB" id="9785695at2"/>
<evidence type="ECO:0000256" key="5">
    <source>
        <dbReference type="ARBA" id="ARBA00022801"/>
    </source>
</evidence>
<dbReference type="AlphaFoldDB" id="A0A1I3UTK5"/>